<dbReference type="Pfam" id="PF16575">
    <property type="entry name" value="CLP1_P"/>
    <property type="match status" value="1"/>
</dbReference>
<evidence type="ECO:0000256" key="4">
    <source>
        <dbReference type="ARBA" id="ARBA00022840"/>
    </source>
</evidence>
<accession>A0A485M244</accession>
<sequence length="293" mass="32282">MYLMDDPLAVSMERSWDELAAVVCDMPGERLVYVIGACNRGKTTFCRSLSRRLSSTARVAYIDCDPGQSSIGPPTTIGMQGMTGPGEPGGAVLRYFIGSTSPRGHLLPCLSGTAKLVEKARRLGFEVLVLDSSGFVLTDAAREFQFHVIDLLQPDFLVAFQHGSELESLLAGFDGHPGISIRHMPVSPKVRARDMIQRREYRRMMFNTYFKEARSQKVSMKGRGVHGAVPAPGRHDAKEGLLAAACDREGFVLSLGMVEFHDPRRRMLSLLAPPFDQEAAVSIRFGSIPPERR</sequence>
<name>A0A485M244_9ZZZZ</name>
<keyword evidence="3 6" id="KW-0418">Kinase</keyword>
<evidence type="ECO:0000259" key="5">
    <source>
        <dbReference type="Pfam" id="PF16575"/>
    </source>
</evidence>
<proteinExistence type="predicted"/>
<organism evidence="6">
    <name type="scientific">anaerobic digester metagenome</name>
    <dbReference type="NCBI Taxonomy" id="1263854"/>
    <lineage>
        <taxon>unclassified sequences</taxon>
        <taxon>metagenomes</taxon>
        <taxon>ecological metagenomes</taxon>
    </lineage>
</organism>
<dbReference type="PANTHER" id="PTHR12755:SF3">
    <property type="entry name" value="POLYNUCLEOTIDE 5'-HYDROXYL-KINASE NOL9"/>
    <property type="match status" value="1"/>
</dbReference>
<dbReference type="SUPFAM" id="SSF52540">
    <property type="entry name" value="P-loop containing nucleoside triphosphate hydrolases"/>
    <property type="match status" value="1"/>
</dbReference>
<dbReference type="PANTHER" id="PTHR12755">
    <property type="entry name" value="CLEAVAGE/POLYADENYLATION FACTOR IA SUBUNIT CLP1P"/>
    <property type="match status" value="1"/>
</dbReference>
<dbReference type="InterPro" id="IPR032319">
    <property type="entry name" value="CLP1_P"/>
</dbReference>
<keyword evidence="1" id="KW-0808">Transferase</keyword>
<dbReference type="InterPro" id="IPR027417">
    <property type="entry name" value="P-loop_NTPase"/>
</dbReference>
<dbReference type="EMBL" id="CAADRM010000115">
    <property type="protein sequence ID" value="VFU16070.1"/>
    <property type="molecule type" value="Genomic_DNA"/>
</dbReference>
<evidence type="ECO:0000256" key="2">
    <source>
        <dbReference type="ARBA" id="ARBA00022741"/>
    </source>
</evidence>
<evidence type="ECO:0000313" key="6">
    <source>
        <dbReference type="EMBL" id="VFU16070.1"/>
    </source>
</evidence>
<reference evidence="6" key="1">
    <citation type="submission" date="2019-03" db="EMBL/GenBank/DDBJ databases">
        <authorList>
            <person name="Hao L."/>
        </authorList>
    </citation>
    <scope>NUCLEOTIDE SEQUENCE</scope>
</reference>
<dbReference type="Gene3D" id="3.40.50.300">
    <property type="entry name" value="P-loop containing nucleotide triphosphate hydrolases"/>
    <property type="match status" value="1"/>
</dbReference>
<feature type="domain" description="Clp1 P-loop" evidence="5">
    <location>
        <begin position="36"/>
        <end position="211"/>
    </location>
</feature>
<dbReference type="GO" id="GO:0006396">
    <property type="term" value="P:RNA processing"/>
    <property type="evidence" value="ECO:0007669"/>
    <property type="project" value="InterPro"/>
</dbReference>
<protein>
    <submittedName>
        <fullName evidence="6">Polynucleotide kinase that can phosphorylate the 5'- hydroxyl groups of both single-stranded RNA (SsRNA) and single- stranded DNA (SsDNA). Exhibits a strong preference for ssRNA</fullName>
    </submittedName>
</protein>
<dbReference type="InterPro" id="IPR045116">
    <property type="entry name" value="Clp1/Grc3"/>
</dbReference>
<dbReference type="GO" id="GO:0005524">
    <property type="term" value="F:ATP binding"/>
    <property type="evidence" value="ECO:0007669"/>
    <property type="project" value="UniProtKB-KW"/>
</dbReference>
<keyword evidence="4" id="KW-0067">ATP-binding</keyword>
<dbReference type="AlphaFoldDB" id="A0A485M244"/>
<gene>
    <name evidence="6" type="ORF">SCFA_500010</name>
</gene>
<evidence type="ECO:0000256" key="3">
    <source>
        <dbReference type="ARBA" id="ARBA00022777"/>
    </source>
</evidence>
<keyword evidence="2" id="KW-0547">Nucleotide-binding</keyword>
<evidence type="ECO:0000256" key="1">
    <source>
        <dbReference type="ARBA" id="ARBA00022679"/>
    </source>
</evidence>
<dbReference type="GO" id="GO:0051731">
    <property type="term" value="F:polynucleotide 5'-hydroxyl-kinase activity"/>
    <property type="evidence" value="ECO:0007669"/>
    <property type="project" value="InterPro"/>
</dbReference>